<dbReference type="SMART" id="SM00388">
    <property type="entry name" value="HisKA"/>
    <property type="match status" value="1"/>
</dbReference>
<evidence type="ECO:0000256" key="11">
    <source>
        <dbReference type="SAM" id="Phobius"/>
    </source>
</evidence>
<dbReference type="CDD" id="cd00075">
    <property type="entry name" value="HATPase"/>
    <property type="match status" value="1"/>
</dbReference>
<evidence type="ECO:0000256" key="6">
    <source>
        <dbReference type="ARBA" id="ARBA00022692"/>
    </source>
</evidence>
<dbReference type="AlphaFoldDB" id="A0A1G7P354"/>
<dbReference type="RefSeq" id="WP_149682856.1">
    <property type="nucleotide sequence ID" value="NZ_JACIEY010000008.1"/>
</dbReference>
<dbReference type="InterPro" id="IPR050428">
    <property type="entry name" value="TCS_sensor_his_kinase"/>
</dbReference>
<comment type="catalytic activity">
    <reaction evidence="1">
        <text>ATP + protein L-histidine = ADP + protein N-phospho-L-histidine.</text>
        <dbReference type="EC" id="2.7.13.3"/>
    </reaction>
</comment>
<dbReference type="InterPro" id="IPR003660">
    <property type="entry name" value="HAMP_dom"/>
</dbReference>
<evidence type="ECO:0000259" key="13">
    <source>
        <dbReference type="PROSITE" id="PS50885"/>
    </source>
</evidence>
<dbReference type="PROSITE" id="PS50109">
    <property type="entry name" value="HIS_KIN"/>
    <property type="match status" value="1"/>
</dbReference>
<dbReference type="SMART" id="SM00387">
    <property type="entry name" value="HATPase_c"/>
    <property type="match status" value="1"/>
</dbReference>
<evidence type="ECO:0000256" key="10">
    <source>
        <dbReference type="ARBA" id="ARBA00023136"/>
    </source>
</evidence>
<dbReference type="Pfam" id="PF02518">
    <property type="entry name" value="HATPase_c"/>
    <property type="match status" value="1"/>
</dbReference>
<evidence type="ECO:0000259" key="12">
    <source>
        <dbReference type="PROSITE" id="PS50109"/>
    </source>
</evidence>
<dbReference type="PANTHER" id="PTHR45436">
    <property type="entry name" value="SENSOR HISTIDINE KINASE YKOH"/>
    <property type="match status" value="1"/>
</dbReference>
<dbReference type="Proteomes" id="UP000436801">
    <property type="component" value="Unassembled WGS sequence"/>
</dbReference>
<dbReference type="SMART" id="SM00304">
    <property type="entry name" value="HAMP"/>
    <property type="match status" value="1"/>
</dbReference>
<evidence type="ECO:0000313" key="16">
    <source>
        <dbReference type="Proteomes" id="UP000323502"/>
    </source>
</evidence>
<dbReference type="InterPro" id="IPR036890">
    <property type="entry name" value="HATPase_C_sf"/>
</dbReference>
<keyword evidence="10 11" id="KW-0472">Membrane</keyword>
<sequence length="357" mass="37147">MHWRSTTMRFAALVFLLQIGAAAALLLCVHVIVRGQVHGGTPPARMGGAVGDGADMIRLLEFAMPVAFSLAIAFAALAAWLAARMIVIRLDRAVATLGAVRDGDLTRRTPVEYDGDAFAMLAVAINGALDRIQQLVEELTLATDTLAHDLKSPLTRLRSALERAAMAADTPAAQDAVERAQAEGDRLLQTVETALRITRAEAGIGRDAFTAVDPAGALVEIAEIYGPLIEDAGRTIGVAATAAPVLSLHRELIAQALGNLVDNALKYGAGTITLALTADPRWVTISVSDEGPGIPHASRATALRRFGRIDEARSGSGAGLGLSLVAAVARLHGGEVMLSDAAGGGLCVAIRLPVRAE</sequence>
<dbReference type="SUPFAM" id="SSF47384">
    <property type="entry name" value="Homodimeric domain of signal transducing histidine kinase"/>
    <property type="match status" value="1"/>
</dbReference>
<dbReference type="EC" id="2.7.13.3" evidence="3"/>
<dbReference type="InterPro" id="IPR003594">
    <property type="entry name" value="HATPase_dom"/>
</dbReference>
<feature type="domain" description="Histidine kinase" evidence="12">
    <location>
        <begin position="145"/>
        <end position="356"/>
    </location>
</feature>
<keyword evidence="5" id="KW-0808">Transferase</keyword>
<dbReference type="EMBL" id="FNBI01000006">
    <property type="protein sequence ID" value="SDF80039.1"/>
    <property type="molecule type" value="Genomic_DNA"/>
</dbReference>
<reference evidence="15 16" key="1">
    <citation type="submission" date="2016-10" db="EMBL/GenBank/DDBJ databases">
        <authorList>
            <person name="Varghese N."/>
            <person name="Submissions S."/>
        </authorList>
    </citation>
    <scope>NUCLEOTIDE SEQUENCE [LARGE SCALE GENOMIC DNA]</scope>
    <source>
        <strain evidence="15 16">S7-754</strain>
    </source>
</reference>
<dbReference type="InterPro" id="IPR005467">
    <property type="entry name" value="His_kinase_dom"/>
</dbReference>
<dbReference type="PRINTS" id="PR00344">
    <property type="entry name" value="BCTRLSENSOR"/>
</dbReference>
<dbReference type="Proteomes" id="UP000323502">
    <property type="component" value="Unassembled WGS sequence"/>
</dbReference>
<dbReference type="InterPro" id="IPR036097">
    <property type="entry name" value="HisK_dim/P_sf"/>
</dbReference>
<proteinExistence type="predicted"/>
<dbReference type="SUPFAM" id="SSF55874">
    <property type="entry name" value="ATPase domain of HSP90 chaperone/DNA topoisomerase II/histidine kinase"/>
    <property type="match status" value="1"/>
</dbReference>
<evidence type="ECO:0000256" key="7">
    <source>
        <dbReference type="ARBA" id="ARBA00022777"/>
    </source>
</evidence>
<keyword evidence="8 11" id="KW-1133">Transmembrane helix</keyword>
<evidence type="ECO:0000256" key="9">
    <source>
        <dbReference type="ARBA" id="ARBA00023012"/>
    </source>
</evidence>
<dbReference type="PROSITE" id="PS50885">
    <property type="entry name" value="HAMP"/>
    <property type="match status" value="1"/>
</dbReference>
<dbReference type="Gene3D" id="6.10.340.10">
    <property type="match status" value="1"/>
</dbReference>
<evidence type="ECO:0000313" key="17">
    <source>
        <dbReference type="Proteomes" id="UP000436801"/>
    </source>
</evidence>
<dbReference type="Pfam" id="PF00512">
    <property type="entry name" value="HisKA"/>
    <property type="match status" value="1"/>
</dbReference>
<evidence type="ECO:0000256" key="5">
    <source>
        <dbReference type="ARBA" id="ARBA00022679"/>
    </source>
</evidence>
<evidence type="ECO:0000256" key="2">
    <source>
        <dbReference type="ARBA" id="ARBA00004370"/>
    </source>
</evidence>
<keyword evidence="4" id="KW-0597">Phosphoprotein</keyword>
<organism evidence="15 16">
    <name type="scientific">Sphingomonas carotinifaciens</name>
    <dbReference type="NCBI Taxonomy" id="1166323"/>
    <lineage>
        <taxon>Bacteria</taxon>
        <taxon>Pseudomonadati</taxon>
        <taxon>Pseudomonadota</taxon>
        <taxon>Alphaproteobacteria</taxon>
        <taxon>Sphingomonadales</taxon>
        <taxon>Sphingomonadaceae</taxon>
        <taxon>Sphingomonas</taxon>
    </lineage>
</organism>
<dbReference type="InterPro" id="IPR003661">
    <property type="entry name" value="HisK_dim/P_dom"/>
</dbReference>
<accession>A0A1G7P354</accession>
<feature type="domain" description="HAMP" evidence="13">
    <location>
        <begin position="84"/>
        <end position="137"/>
    </location>
</feature>
<keyword evidence="6 11" id="KW-0812">Transmembrane</keyword>
<name>A0A1G7P354_9SPHN</name>
<evidence type="ECO:0000256" key="1">
    <source>
        <dbReference type="ARBA" id="ARBA00000085"/>
    </source>
</evidence>
<keyword evidence="7 15" id="KW-0418">Kinase</keyword>
<protein>
    <recommendedName>
        <fullName evidence="3">histidine kinase</fullName>
        <ecNumber evidence="3">2.7.13.3</ecNumber>
    </recommendedName>
</protein>
<evidence type="ECO:0000313" key="14">
    <source>
        <dbReference type="EMBL" id="MWC44704.1"/>
    </source>
</evidence>
<dbReference type="PANTHER" id="PTHR45436:SF8">
    <property type="entry name" value="HISTIDINE KINASE"/>
    <property type="match status" value="1"/>
</dbReference>
<dbReference type="CDD" id="cd00082">
    <property type="entry name" value="HisKA"/>
    <property type="match status" value="1"/>
</dbReference>
<reference evidence="14 17" key="2">
    <citation type="submission" date="2019-12" db="EMBL/GenBank/DDBJ databases">
        <authorList>
            <person name="Zheng J."/>
        </authorList>
    </citation>
    <scope>NUCLEOTIDE SEQUENCE [LARGE SCALE GENOMIC DNA]</scope>
    <source>
        <strain evidence="14 17">DSM 27347</strain>
    </source>
</reference>
<dbReference type="EMBL" id="WSUT01000005">
    <property type="protein sequence ID" value="MWC44704.1"/>
    <property type="molecule type" value="Genomic_DNA"/>
</dbReference>
<evidence type="ECO:0000256" key="3">
    <source>
        <dbReference type="ARBA" id="ARBA00012438"/>
    </source>
</evidence>
<dbReference type="InterPro" id="IPR004358">
    <property type="entry name" value="Sig_transdc_His_kin-like_C"/>
</dbReference>
<comment type="subcellular location">
    <subcellularLocation>
        <location evidence="2">Membrane</location>
    </subcellularLocation>
</comment>
<dbReference type="GO" id="GO:0000155">
    <property type="term" value="F:phosphorelay sensor kinase activity"/>
    <property type="evidence" value="ECO:0007669"/>
    <property type="project" value="InterPro"/>
</dbReference>
<keyword evidence="9" id="KW-0902">Two-component regulatory system</keyword>
<feature type="transmembrane region" description="Helical" evidence="11">
    <location>
        <begin position="63"/>
        <end position="83"/>
    </location>
</feature>
<dbReference type="OrthoDB" id="9815202at2"/>
<dbReference type="Gene3D" id="3.30.565.10">
    <property type="entry name" value="Histidine kinase-like ATPase, C-terminal domain"/>
    <property type="match status" value="1"/>
</dbReference>
<evidence type="ECO:0000256" key="8">
    <source>
        <dbReference type="ARBA" id="ARBA00022989"/>
    </source>
</evidence>
<dbReference type="Gene3D" id="1.10.287.130">
    <property type="match status" value="1"/>
</dbReference>
<gene>
    <name evidence="14" type="ORF">GQR91_13730</name>
    <name evidence="15" type="ORF">SAMN05216557_10623</name>
</gene>
<keyword evidence="16" id="KW-1185">Reference proteome</keyword>
<evidence type="ECO:0000313" key="15">
    <source>
        <dbReference type="EMBL" id="SDF80039.1"/>
    </source>
</evidence>
<dbReference type="GO" id="GO:0005886">
    <property type="term" value="C:plasma membrane"/>
    <property type="evidence" value="ECO:0007669"/>
    <property type="project" value="TreeGrafter"/>
</dbReference>
<evidence type="ECO:0000256" key="4">
    <source>
        <dbReference type="ARBA" id="ARBA00022553"/>
    </source>
</evidence>